<evidence type="ECO:0000313" key="2">
    <source>
        <dbReference type="EMBL" id="KAK8246557.1"/>
    </source>
</evidence>
<organism evidence="2 3">
    <name type="scientific">Phyllosticta capitalensis</name>
    <dbReference type="NCBI Taxonomy" id="121624"/>
    <lineage>
        <taxon>Eukaryota</taxon>
        <taxon>Fungi</taxon>
        <taxon>Dikarya</taxon>
        <taxon>Ascomycota</taxon>
        <taxon>Pezizomycotina</taxon>
        <taxon>Dothideomycetes</taxon>
        <taxon>Dothideomycetes incertae sedis</taxon>
        <taxon>Botryosphaeriales</taxon>
        <taxon>Phyllostictaceae</taxon>
        <taxon>Phyllosticta</taxon>
    </lineage>
</organism>
<feature type="compositionally biased region" description="Basic and acidic residues" evidence="1">
    <location>
        <begin position="147"/>
        <end position="158"/>
    </location>
</feature>
<feature type="region of interest" description="Disordered" evidence="1">
    <location>
        <begin position="1"/>
        <end position="86"/>
    </location>
</feature>
<feature type="compositionally biased region" description="Low complexity" evidence="1">
    <location>
        <begin position="168"/>
        <end position="189"/>
    </location>
</feature>
<feature type="compositionally biased region" description="Polar residues" evidence="1">
    <location>
        <begin position="43"/>
        <end position="56"/>
    </location>
</feature>
<sequence length="249" mass="26309">MYGTENRMSISNVAQEGMEESKSISPAERGTRDGVNEYWLHPSPQSTPRAGQRTSMGGTRITRPRTTGSWKRKSQQHQGSRQVCVSPGRKKCWTMTGLDQTGFKASKKKAAGNNPVAGKIGPPERPGAVDGLKSHPDSTNRQLAGTEQKDGTNQREAHGQSGARVFAPSVQSSGQSSVPSDVVPSNVAAGGDGVGLDGIPLEISTHQSIHPGQGQQAGRQAGKPNPKKSTGDPAISRPFNRSVAGQRLL</sequence>
<keyword evidence="3" id="KW-1185">Reference proteome</keyword>
<reference evidence="2 3" key="1">
    <citation type="submission" date="2024-04" db="EMBL/GenBank/DDBJ databases">
        <title>Phyllosticta paracitricarpa is synonymous to the EU quarantine fungus P. citricarpa based on phylogenomic analyses.</title>
        <authorList>
            <consortium name="Lawrence Berkeley National Laboratory"/>
            <person name="Van Ingen-Buijs V.A."/>
            <person name="Van Westerhoven A.C."/>
            <person name="Haridas S."/>
            <person name="Skiadas P."/>
            <person name="Martin F."/>
            <person name="Groenewald J.Z."/>
            <person name="Crous P.W."/>
            <person name="Seidl M.F."/>
        </authorList>
    </citation>
    <scope>NUCLEOTIDE SEQUENCE [LARGE SCALE GENOMIC DNA]</scope>
    <source>
        <strain evidence="2 3">CBS 123374</strain>
    </source>
</reference>
<feature type="compositionally biased region" description="Low complexity" evidence="1">
    <location>
        <begin position="57"/>
        <end position="68"/>
    </location>
</feature>
<feature type="compositionally biased region" description="Polar residues" evidence="1">
    <location>
        <begin position="1"/>
        <end position="14"/>
    </location>
</feature>
<protein>
    <submittedName>
        <fullName evidence="2">Uncharacterized protein</fullName>
    </submittedName>
</protein>
<accession>A0ABR1Z2C7</accession>
<dbReference type="EMBL" id="JBBWRZ010000001">
    <property type="protein sequence ID" value="KAK8246557.1"/>
    <property type="molecule type" value="Genomic_DNA"/>
</dbReference>
<evidence type="ECO:0000313" key="3">
    <source>
        <dbReference type="Proteomes" id="UP001492380"/>
    </source>
</evidence>
<feature type="region of interest" description="Disordered" evidence="1">
    <location>
        <begin position="102"/>
        <end position="249"/>
    </location>
</feature>
<name>A0ABR1Z2C7_9PEZI</name>
<gene>
    <name evidence="2" type="ORF">HDK90DRAFT_14195</name>
</gene>
<dbReference type="Proteomes" id="UP001492380">
    <property type="component" value="Unassembled WGS sequence"/>
</dbReference>
<evidence type="ECO:0000256" key="1">
    <source>
        <dbReference type="SAM" id="MobiDB-lite"/>
    </source>
</evidence>
<comment type="caution">
    <text evidence="2">The sequence shown here is derived from an EMBL/GenBank/DDBJ whole genome shotgun (WGS) entry which is preliminary data.</text>
</comment>
<proteinExistence type="predicted"/>
<feature type="compositionally biased region" description="Low complexity" evidence="1">
    <location>
        <begin position="212"/>
        <end position="222"/>
    </location>
</feature>